<dbReference type="GeneID" id="93621312"/>
<dbReference type="InterPro" id="IPR041577">
    <property type="entry name" value="RT_RNaseH_2"/>
</dbReference>
<dbReference type="CDD" id="cd09274">
    <property type="entry name" value="RNase_HI_RT_Ty3"/>
    <property type="match status" value="1"/>
</dbReference>
<dbReference type="GO" id="GO:0005634">
    <property type="term" value="C:nucleus"/>
    <property type="evidence" value="ECO:0007669"/>
    <property type="project" value="UniProtKB-ARBA"/>
</dbReference>
<accession>I1CMF6</accession>
<reference evidence="5 6" key="1">
    <citation type="journal article" date="2009" name="PLoS Genet.">
        <title>Genomic analysis of the basal lineage fungus Rhizopus oryzae reveals a whole-genome duplication.</title>
        <authorList>
            <person name="Ma L.-J."/>
            <person name="Ibrahim A.S."/>
            <person name="Skory C."/>
            <person name="Grabherr M.G."/>
            <person name="Burger G."/>
            <person name="Butler M."/>
            <person name="Elias M."/>
            <person name="Idnurm A."/>
            <person name="Lang B.F."/>
            <person name="Sone T."/>
            <person name="Abe A."/>
            <person name="Calvo S.E."/>
            <person name="Corrochano L.M."/>
            <person name="Engels R."/>
            <person name="Fu J."/>
            <person name="Hansberg W."/>
            <person name="Kim J.-M."/>
            <person name="Kodira C.D."/>
            <person name="Koehrsen M.J."/>
            <person name="Liu B."/>
            <person name="Miranda-Saavedra D."/>
            <person name="O'Leary S."/>
            <person name="Ortiz-Castellanos L."/>
            <person name="Poulter R."/>
            <person name="Rodriguez-Romero J."/>
            <person name="Ruiz-Herrera J."/>
            <person name="Shen Y.-Q."/>
            <person name="Zeng Q."/>
            <person name="Galagan J."/>
            <person name="Birren B.W."/>
            <person name="Cuomo C.A."/>
            <person name="Wickes B.L."/>
        </authorList>
    </citation>
    <scope>NUCLEOTIDE SEQUENCE [LARGE SCALE GENOMIC DNA]</scope>
    <source>
        <strain evidence="6">RA 99-880 / ATCC MYA-4621 / FGSC 9543 / NRRL 43880</strain>
    </source>
</reference>
<feature type="compositionally biased region" description="Polar residues" evidence="2">
    <location>
        <begin position="327"/>
        <end position="339"/>
    </location>
</feature>
<feature type="region of interest" description="Disordered" evidence="2">
    <location>
        <begin position="460"/>
        <end position="494"/>
    </location>
</feature>
<dbReference type="InterPro" id="IPR023780">
    <property type="entry name" value="Chromo_domain"/>
</dbReference>
<evidence type="ECO:0000313" key="5">
    <source>
        <dbReference type="EMBL" id="EIE89636.1"/>
    </source>
</evidence>
<dbReference type="PROSITE" id="PS50994">
    <property type="entry name" value="INTEGRASE"/>
    <property type="match status" value="1"/>
</dbReference>
<dbReference type="OrthoDB" id="10267344at2759"/>
<dbReference type="InterPro" id="IPR000953">
    <property type="entry name" value="Chromo/chromo_shadow_dom"/>
</dbReference>
<dbReference type="InterPro" id="IPR005162">
    <property type="entry name" value="Retrotrans_gag_dom"/>
</dbReference>
<dbReference type="Gene3D" id="3.30.70.270">
    <property type="match status" value="2"/>
</dbReference>
<feature type="region of interest" description="Disordered" evidence="2">
    <location>
        <begin position="1566"/>
        <end position="1598"/>
    </location>
</feature>
<dbReference type="FunFam" id="3.10.20.370:FF:000001">
    <property type="entry name" value="Retrovirus-related Pol polyprotein from transposon 17.6-like protein"/>
    <property type="match status" value="1"/>
</dbReference>
<dbReference type="CDD" id="cd00024">
    <property type="entry name" value="CD_CSD"/>
    <property type="match status" value="1"/>
</dbReference>
<evidence type="ECO:0000313" key="6">
    <source>
        <dbReference type="Proteomes" id="UP000009138"/>
    </source>
</evidence>
<dbReference type="VEuPathDB" id="FungiDB:RO3G_14347"/>
<dbReference type="InterPro" id="IPR016197">
    <property type="entry name" value="Chromo-like_dom_sf"/>
</dbReference>
<dbReference type="InterPro" id="IPR043128">
    <property type="entry name" value="Rev_trsase/Diguanyl_cyclase"/>
</dbReference>
<dbReference type="GO" id="GO:0003824">
    <property type="term" value="F:catalytic activity"/>
    <property type="evidence" value="ECO:0007669"/>
    <property type="project" value="UniProtKB-KW"/>
</dbReference>
<dbReference type="eggNOG" id="KOG0017">
    <property type="taxonomic scope" value="Eukaryota"/>
</dbReference>
<dbReference type="SMART" id="SM00298">
    <property type="entry name" value="CHROMO"/>
    <property type="match status" value="1"/>
</dbReference>
<dbReference type="SUPFAM" id="SSF53098">
    <property type="entry name" value="Ribonuclease H-like"/>
    <property type="match status" value="1"/>
</dbReference>
<feature type="region of interest" description="Disordered" evidence="2">
    <location>
        <begin position="319"/>
        <end position="365"/>
    </location>
</feature>
<dbReference type="RefSeq" id="XP_067525032.1">
    <property type="nucleotide sequence ID" value="XM_067668931.1"/>
</dbReference>
<sequence>MADNDQSTQVSSLNKKGNLNQQEEETSRVSEDIEMAIVEEAASTTSNGFELKEDPSIDAVMGLRVTLTDLRQQIARAVVTGAPQEELTKLQEQAVNIKNCIQFLDDAQAFCITPPTPVGNAVFSPGFSNTAFNTRSAHIIPPDLPVWQWRGNVWRKDADVHDSVEDLLDTFSLIIESNGLSVDSSWSRLVPIKMNRDQRSWFNEVLKGRSLTWSEVRKIIVKTYAAQDVAQELEYMDQLLSLKMLPTESIEAFTDRFQRIRRAAKWDDDIRTASIYKRALPGFLRQEVSRSLLNLGRDQQDSVTKVAAKARMVLSSNLCSESGSSNRQESGLKISSSPLLSKGTEASKYNPNNLETSNNQLGNGKRVSMGSMKNKFRCAIHGIANHPTERCNKYKDLLKQNSSSVITPSAASNRSLSFVSVAKNCYRCLGNVPWSKEHAARCPRDKPYHGPTKAIRSVRLDTANSNGNKPNLTVTPQARPQQASSKVSSGDSNLMDVDDEGYPVSYDFDRNVSGSVILATSDNVSKRFGTTKFPLSVIYGDNDKNLIHTSHSFEVLPLSLDTEVVIGLDLMHKLNILVTNLAIRHPNLAPVIDKEITDDTPEPNKAPFGTLEQQAHFHNAIKPFVDQNALIPKNSFCTVPESVIRLDTVKGKTAYRAPYRTPFKLLPIMRECIDTWLKDEVIERASPNSDWNSPLTLAPKKDLLVLVKVKIILIEGRYLYLIDNIPDIGLDLVILVDTSSYQRTLMNTIHILKEHLLFYNNPIPKIEEIFDQLQGSTIFTTLDLRQAFHRFQIYEPDRVKTTFTFEGQQYQFRGCPFGLKHIASRYQRVINIVLRDLPYAQAFVDDIIIFSKSYEEHITHVQNIIQRLTKVNLILNPDKCHFAQSTVYLLGFCVDAKGSRLDPRKVTNALTWPRPSSGKEIQRFLGLVNYFRKYLPNISEVTAPLDKLRFEGKLDKLWTSEQESAFEKIKALLSSAPLLHHPDLEQPFYVATDASNYSIGAVLYQVIKNETRYIGFMARSLSSSEKNYSTTKRELLAVIFALKKFHPFLWGNPFTLYTDHKALTYLHTQPVANAMMINWLDTILDYNFKIIHRPGIQNILPDALSRLFEPEKTLEGDNKTIKTIVTSQIINSNESILTSRMMMPADLMTPAPEDRQKLLMDTHLEGHRGAQAIVTALHSDGIHWTKLKEDALEIIRSCPDCQKFNIAKHGYNPLTSIYADAPWDHICIDTAGPFPTSVQGNQYILLVVDVFTRYCVLKALPDKSSLTIALALRSILSLFGRPKIIQSDNGTEYVNEIVRLYVESSGIDHRLISAYHPRANGIVERWVGKAKNILHKRLQGRTEDWDLYVDSTQEALNNTHTALHGTRPFSLMFARRPNENKDYNNVLDKTKSPETMKQLETRINEFNDTVLPAIREKIKTSQTASRDKFNQTHRILTDIPTGSQVTLKNVNRVAKSDPLYVGNYTVKRKTQGGSYVLVDATGALLPRDVPPSQIKAISQEVSLSNTDQSESYDVEAVLHHKGSPGNYLYKVRWKGYGEEDDTWEPASHFHDYRPIQKYWSRISEQEPAREVQLVPKKDTTKKRKNVHRNVTNSKRNRR</sequence>
<dbReference type="Pfam" id="PF00078">
    <property type="entry name" value="RVT_1"/>
    <property type="match status" value="1"/>
</dbReference>
<keyword evidence="6" id="KW-1185">Reference proteome</keyword>
<dbReference type="InterPro" id="IPR012337">
    <property type="entry name" value="RNaseH-like_sf"/>
</dbReference>
<organism evidence="5 6">
    <name type="scientific">Rhizopus delemar (strain RA 99-880 / ATCC MYA-4621 / FGSC 9543 / NRRL 43880)</name>
    <name type="common">Mucormycosis agent</name>
    <name type="synonym">Rhizopus arrhizus var. delemar</name>
    <dbReference type="NCBI Taxonomy" id="246409"/>
    <lineage>
        <taxon>Eukaryota</taxon>
        <taxon>Fungi</taxon>
        <taxon>Fungi incertae sedis</taxon>
        <taxon>Mucoromycota</taxon>
        <taxon>Mucoromycotina</taxon>
        <taxon>Mucoromycetes</taxon>
        <taxon>Mucorales</taxon>
        <taxon>Mucorineae</taxon>
        <taxon>Rhizopodaceae</taxon>
        <taxon>Rhizopus</taxon>
    </lineage>
</organism>
<dbReference type="Gene3D" id="3.30.420.10">
    <property type="entry name" value="Ribonuclease H-like superfamily/Ribonuclease H"/>
    <property type="match status" value="1"/>
</dbReference>
<dbReference type="PANTHER" id="PTHR37984:SF5">
    <property type="entry name" value="PROTEIN NYNRIN-LIKE"/>
    <property type="match status" value="1"/>
</dbReference>
<dbReference type="PROSITE" id="PS50013">
    <property type="entry name" value="CHROMO_2"/>
    <property type="match status" value="1"/>
</dbReference>
<evidence type="ECO:0000259" key="4">
    <source>
        <dbReference type="PROSITE" id="PS50994"/>
    </source>
</evidence>
<dbReference type="SUPFAM" id="SSF54160">
    <property type="entry name" value="Chromo domain-like"/>
    <property type="match status" value="1"/>
</dbReference>
<dbReference type="CDD" id="cd01647">
    <property type="entry name" value="RT_LTR"/>
    <property type="match status" value="1"/>
</dbReference>
<dbReference type="FunFam" id="3.30.70.270:FF:000020">
    <property type="entry name" value="Transposon Tf2-6 polyprotein-like Protein"/>
    <property type="match status" value="1"/>
</dbReference>
<dbReference type="Gene3D" id="3.10.10.10">
    <property type="entry name" value="HIV Type 1 Reverse Transcriptase, subunit A, domain 1"/>
    <property type="match status" value="2"/>
</dbReference>
<dbReference type="InParanoid" id="I1CMF6"/>
<evidence type="ECO:0000256" key="2">
    <source>
        <dbReference type="SAM" id="MobiDB-lite"/>
    </source>
</evidence>
<dbReference type="Gene3D" id="2.40.50.40">
    <property type="match status" value="1"/>
</dbReference>
<dbReference type="Pfam" id="PF03732">
    <property type="entry name" value="Retrotrans_gag"/>
    <property type="match status" value="1"/>
</dbReference>
<evidence type="ECO:0008006" key="7">
    <source>
        <dbReference type="Google" id="ProtNLM"/>
    </source>
</evidence>
<dbReference type="InterPro" id="IPR001584">
    <property type="entry name" value="Integrase_cat-core"/>
</dbReference>
<evidence type="ECO:0000259" key="3">
    <source>
        <dbReference type="PROSITE" id="PS50013"/>
    </source>
</evidence>
<dbReference type="InterPro" id="IPR043502">
    <property type="entry name" value="DNA/RNA_pol_sf"/>
</dbReference>
<feature type="domain" description="Integrase catalytic" evidence="4">
    <location>
        <begin position="1218"/>
        <end position="1376"/>
    </location>
</feature>
<feature type="compositionally biased region" description="Polar residues" evidence="2">
    <location>
        <begin position="462"/>
        <end position="492"/>
    </location>
</feature>
<dbReference type="InterPro" id="IPR041588">
    <property type="entry name" value="Integrase_H2C2"/>
</dbReference>
<dbReference type="InterPro" id="IPR000477">
    <property type="entry name" value="RT_dom"/>
</dbReference>
<name>I1CMF6_RHIO9</name>
<dbReference type="InterPro" id="IPR050951">
    <property type="entry name" value="Retrovirus_Pol_polyprotein"/>
</dbReference>
<evidence type="ECO:0000256" key="1">
    <source>
        <dbReference type="ARBA" id="ARBA00023268"/>
    </source>
</evidence>
<feature type="compositionally biased region" description="Polar residues" evidence="2">
    <location>
        <begin position="1588"/>
        <end position="1598"/>
    </location>
</feature>
<gene>
    <name evidence="5" type="ORF">RO3G_14347</name>
</gene>
<dbReference type="Pfam" id="PF00665">
    <property type="entry name" value="rve"/>
    <property type="match status" value="1"/>
</dbReference>
<feature type="domain" description="Chromo" evidence="3">
    <location>
        <begin position="1512"/>
        <end position="1570"/>
    </location>
</feature>
<dbReference type="Pfam" id="PF17921">
    <property type="entry name" value="Integrase_H2C2"/>
    <property type="match status" value="1"/>
</dbReference>
<dbReference type="STRING" id="246409.I1CMF6"/>
<dbReference type="Gene3D" id="1.10.340.70">
    <property type="match status" value="1"/>
</dbReference>
<proteinExistence type="predicted"/>
<feature type="compositionally biased region" description="Polar residues" evidence="2">
    <location>
        <begin position="347"/>
        <end position="362"/>
    </location>
</feature>
<dbReference type="SUPFAM" id="SSF56672">
    <property type="entry name" value="DNA/RNA polymerases"/>
    <property type="match status" value="1"/>
</dbReference>
<protein>
    <recommendedName>
        <fullName evidence="7">Reverse transcriptase</fullName>
    </recommendedName>
</protein>
<dbReference type="Pfam" id="PF00385">
    <property type="entry name" value="Chromo"/>
    <property type="match status" value="1"/>
</dbReference>
<feature type="compositionally biased region" description="Polar residues" evidence="2">
    <location>
        <begin position="1"/>
        <end position="21"/>
    </location>
</feature>
<dbReference type="Proteomes" id="UP000009138">
    <property type="component" value="Unassembled WGS sequence"/>
</dbReference>
<dbReference type="Pfam" id="PF17919">
    <property type="entry name" value="RT_RNaseH_2"/>
    <property type="match status" value="1"/>
</dbReference>
<keyword evidence="1" id="KW-0511">Multifunctional enzyme</keyword>
<dbReference type="EMBL" id="CH476744">
    <property type="protein sequence ID" value="EIE89636.1"/>
    <property type="molecule type" value="Genomic_DNA"/>
</dbReference>
<dbReference type="PANTHER" id="PTHR37984">
    <property type="entry name" value="PROTEIN CBG26694"/>
    <property type="match status" value="1"/>
</dbReference>
<dbReference type="GO" id="GO:0003676">
    <property type="term" value="F:nucleic acid binding"/>
    <property type="evidence" value="ECO:0007669"/>
    <property type="project" value="InterPro"/>
</dbReference>
<dbReference type="GO" id="GO:0015074">
    <property type="term" value="P:DNA integration"/>
    <property type="evidence" value="ECO:0007669"/>
    <property type="project" value="InterPro"/>
</dbReference>
<feature type="region of interest" description="Disordered" evidence="2">
    <location>
        <begin position="1"/>
        <end position="31"/>
    </location>
</feature>
<dbReference type="InterPro" id="IPR036397">
    <property type="entry name" value="RNaseH_sf"/>
</dbReference>